<evidence type="ECO:0000313" key="4">
    <source>
        <dbReference type="Proteomes" id="UP001231189"/>
    </source>
</evidence>
<evidence type="ECO:0000256" key="1">
    <source>
        <dbReference type="SAM" id="MobiDB-lite"/>
    </source>
</evidence>
<evidence type="ECO:0000259" key="2">
    <source>
        <dbReference type="Pfam" id="PF20235"/>
    </source>
</evidence>
<name>A0AAD8TKZ6_LOLMU</name>
<feature type="region of interest" description="Disordered" evidence="1">
    <location>
        <begin position="243"/>
        <end position="263"/>
    </location>
</feature>
<sequence length="622" mass="69554">MHGKRGHRIGDGCPPGFTYENSKQDICFLLDHIHSFYKAALDRLPMPSLAPHLLQAGMCIGFLDPVSNIIVNTIAYTPSSSNEEETQESILSKIITDTTDRYVFEVPLSRHKAEGMTIARRSLDGLVSFLTSHYRYLADRVALRYLCLAKADLFAAVRLIERDRNQKRNGKLACGIASRTTKVALECAAISARHPKPNILVKASLIMASPHIDVTTLVAGQDPSVSEFLRQARLSMNRPLDLCSKENKKRKRSEQKSTATESIEGSRVHSSLVSQSTFTYTRSLKLLLLGKIHGLYLQALAKLPRDGLRKRHHYSLLKCGYCYGPRDPVSNIILNSIWYGSMFPTPQEFELQFKVGMICTDMLARVEYCSLYGLVALLRTCLPSLTEQDTLWYLFCSNADVHKAIRKAKKHGHAHGVCEGDNHLHNAYRQAAVASWHPDPEALVKFSMSSLNMESAELLTILQQGTLTNGAVECLTMALPPTKAEDQQNQVVTSSSKVLTKKQNRYALLVFNSDFFSLSSTMMTAVKIMLPPEPDTTDGIEKMFNIAIGLWKEFKIQRLFSFSGDFSLFIKISLEDAHSLQVSDHLPPVAAQYSLMVVNLIHAILSLHTLIIMNVFKKGVYT</sequence>
<organism evidence="3 4">
    <name type="scientific">Lolium multiflorum</name>
    <name type="common">Italian ryegrass</name>
    <name type="synonym">Lolium perenne subsp. multiflorum</name>
    <dbReference type="NCBI Taxonomy" id="4521"/>
    <lineage>
        <taxon>Eukaryota</taxon>
        <taxon>Viridiplantae</taxon>
        <taxon>Streptophyta</taxon>
        <taxon>Embryophyta</taxon>
        <taxon>Tracheophyta</taxon>
        <taxon>Spermatophyta</taxon>
        <taxon>Magnoliopsida</taxon>
        <taxon>Liliopsida</taxon>
        <taxon>Poales</taxon>
        <taxon>Poaceae</taxon>
        <taxon>BOP clade</taxon>
        <taxon>Pooideae</taxon>
        <taxon>Poodae</taxon>
        <taxon>Poeae</taxon>
        <taxon>Poeae Chloroplast Group 2 (Poeae type)</taxon>
        <taxon>Loliodinae</taxon>
        <taxon>Loliinae</taxon>
        <taxon>Lolium</taxon>
    </lineage>
</organism>
<accession>A0AAD8TKZ6</accession>
<reference evidence="3" key="1">
    <citation type="submission" date="2023-07" db="EMBL/GenBank/DDBJ databases">
        <title>A chromosome-level genome assembly of Lolium multiflorum.</title>
        <authorList>
            <person name="Chen Y."/>
            <person name="Copetti D."/>
            <person name="Kolliker R."/>
            <person name="Studer B."/>
        </authorList>
    </citation>
    <scope>NUCLEOTIDE SEQUENCE</scope>
    <source>
        <strain evidence="3">02402/16</strain>
        <tissue evidence="3">Leaf</tissue>
    </source>
</reference>
<dbReference type="EMBL" id="JAUUTY010000002">
    <property type="protein sequence ID" value="KAK1683594.1"/>
    <property type="molecule type" value="Genomic_DNA"/>
</dbReference>
<comment type="caution">
    <text evidence="3">The sequence shown here is derived from an EMBL/GenBank/DDBJ whole genome shotgun (WGS) entry which is preliminary data.</text>
</comment>
<evidence type="ECO:0000313" key="3">
    <source>
        <dbReference type="EMBL" id="KAK1683594.1"/>
    </source>
</evidence>
<feature type="domain" description="PIR2-like helical" evidence="2">
    <location>
        <begin position="291"/>
        <end position="406"/>
    </location>
</feature>
<dbReference type="InterPro" id="IPR046527">
    <property type="entry name" value="PIR2-like_helical"/>
</dbReference>
<proteinExistence type="predicted"/>
<dbReference type="PANTHER" id="PTHR33120">
    <property type="entry name" value="EXPRESSED PROTEIN-RELATED"/>
    <property type="match status" value="1"/>
</dbReference>
<gene>
    <name evidence="3" type="ORF">QYE76_044442</name>
</gene>
<dbReference type="Pfam" id="PF20235">
    <property type="entry name" value="PIR2-like_helical"/>
    <property type="match status" value="2"/>
</dbReference>
<dbReference type="AlphaFoldDB" id="A0AAD8TKZ6"/>
<protein>
    <recommendedName>
        <fullName evidence="2">PIR2-like helical domain-containing protein</fullName>
    </recommendedName>
</protein>
<dbReference type="PANTHER" id="PTHR33120:SF59">
    <property type="entry name" value="EXPRESSED PROTEIN"/>
    <property type="match status" value="1"/>
</dbReference>
<keyword evidence="4" id="KW-1185">Reference proteome</keyword>
<dbReference type="Proteomes" id="UP001231189">
    <property type="component" value="Unassembled WGS sequence"/>
</dbReference>
<feature type="domain" description="PIR2-like helical" evidence="2">
    <location>
        <begin position="31"/>
        <end position="161"/>
    </location>
</feature>